<dbReference type="AlphaFoldDB" id="A0A8I5NTG1"/>
<reference evidence="2" key="3">
    <citation type="submission" date="2025-09" db="UniProtKB">
        <authorList>
            <consortium name="Ensembl"/>
        </authorList>
    </citation>
    <scope>IDENTIFICATION</scope>
</reference>
<name>A0A8I5NTG1_PAPAN</name>
<evidence type="ECO:0000313" key="2">
    <source>
        <dbReference type="Ensembl" id="ENSPANP00000054866.1"/>
    </source>
</evidence>
<protein>
    <submittedName>
        <fullName evidence="2">Uncharacterized protein</fullName>
    </submittedName>
</protein>
<evidence type="ECO:0000256" key="1">
    <source>
        <dbReference type="SAM" id="Phobius"/>
    </source>
</evidence>
<dbReference type="GeneTree" id="ENSGT00940000164709"/>
<organism evidence="2 3">
    <name type="scientific">Papio anubis</name>
    <name type="common">Olive baboon</name>
    <dbReference type="NCBI Taxonomy" id="9555"/>
    <lineage>
        <taxon>Eukaryota</taxon>
        <taxon>Metazoa</taxon>
        <taxon>Chordata</taxon>
        <taxon>Craniata</taxon>
        <taxon>Vertebrata</taxon>
        <taxon>Euteleostomi</taxon>
        <taxon>Mammalia</taxon>
        <taxon>Eutheria</taxon>
        <taxon>Euarchontoglires</taxon>
        <taxon>Primates</taxon>
        <taxon>Haplorrhini</taxon>
        <taxon>Catarrhini</taxon>
        <taxon>Cercopithecidae</taxon>
        <taxon>Cercopithecinae</taxon>
        <taxon>Papio</taxon>
    </lineage>
</organism>
<dbReference type="PRINTS" id="PR02045">
    <property type="entry name" value="F138DOMAIN"/>
</dbReference>
<keyword evidence="1" id="KW-1133">Transmembrane helix</keyword>
<dbReference type="Proteomes" id="UP000028761">
    <property type="component" value="Chromosome 13"/>
</dbReference>
<keyword evidence="1" id="KW-0472">Membrane</keyword>
<reference evidence="2" key="2">
    <citation type="submission" date="2025-08" db="UniProtKB">
        <authorList>
            <consortium name="Ensembl"/>
        </authorList>
    </citation>
    <scope>IDENTIFICATION</scope>
</reference>
<dbReference type="Ensembl" id="ENSPANT00000068650.1">
    <property type="protein sequence ID" value="ENSPANP00000054866.1"/>
    <property type="gene ID" value="ENSPANG00000049454.1"/>
</dbReference>
<accession>A0A8I5NTG1</accession>
<keyword evidence="1" id="KW-0812">Transmembrane</keyword>
<dbReference type="PANTHER" id="PTHR46254">
    <property type="entry name" value="PROTEIN GVQW1-RELATED"/>
    <property type="match status" value="1"/>
</dbReference>
<sequence>MILVNTQKIEQNLNQSCKLIHKNRLEDCPPFLARTQVLLLLLLLLLRWSLALSLGWSAVVHDLCSLLQPLPPWFKRFSCLNLQSSWDYRHAPSHPANLCVCVSLVETEFHHVGQADLELLTSA</sequence>
<proteinExistence type="predicted"/>
<reference evidence="2 3" key="1">
    <citation type="submission" date="2012-03" db="EMBL/GenBank/DDBJ databases">
        <title>Whole Genome Assembly of Papio anubis.</title>
        <authorList>
            <person name="Liu Y.L."/>
            <person name="Abraham K.A."/>
            <person name="Akbar H.A."/>
            <person name="Ali S.A."/>
            <person name="Anosike U.A."/>
            <person name="Aqrawi P.A."/>
            <person name="Arias F.A."/>
            <person name="Attaway T.A."/>
            <person name="Awwad R.A."/>
            <person name="Babu C.B."/>
            <person name="Bandaranaike D.B."/>
            <person name="Battles P.B."/>
            <person name="Bell A.B."/>
            <person name="Beltran B.B."/>
            <person name="Berhane-Mersha D.B."/>
            <person name="Bess C.B."/>
            <person name="Bickham C.B."/>
            <person name="Bolden T.B."/>
            <person name="Carter K.C."/>
            <person name="Chau D.C."/>
            <person name="Chavez A.C."/>
            <person name="Clerc-Blankenburg K.C."/>
            <person name="Coyle M.C."/>
            <person name="Dao M.D."/>
            <person name="Davila M.L.D."/>
            <person name="Davy-Carroll L.D."/>
            <person name="Denson S.D."/>
            <person name="Dinh H.D."/>
            <person name="Fernandez S.F."/>
            <person name="Fernando P.F."/>
            <person name="Forbes L.F."/>
            <person name="Francis C.F."/>
            <person name="Francisco L.F."/>
            <person name="Fu Q.F."/>
            <person name="Garcia-Iii R.G."/>
            <person name="Garrett T.G."/>
            <person name="Gross S.G."/>
            <person name="Gubbala S.G."/>
            <person name="Hirani K.H."/>
            <person name="Hogues M.H."/>
            <person name="Hollins B.H."/>
            <person name="Jackson L.J."/>
            <person name="Javaid M.J."/>
            <person name="Jhangiani S.J."/>
            <person name="Johnson A.J."/>
            <person name="Johnson B.J."/>
            <person name="Jones J.J."/>
            <person name="Joshi V.J."/>
            <person name="Kalu J.K."/>
            <person name="Khan N.K."/>
            <person name="Korchina V.K."/>
            <person name="Kovar C.K."/>
            <person name="Lago L.L."/>
            <person name="Lara F.L."/>
            <person name="Le T.-K.L."/>
            <person name="Lee S.L."/>
            <person name="Legall-Iii F.L."/>
            <person name="Lemon S.L."/>
            <person name="Liu J.L."/>
            <person name="Liu Y.-S.L."/>
            <person name="Liyanage D.L."/>
            <person name="Lopez J.L."/>
            <person name="Lorensuhewa L.L."/>
            <person name="Mata R.M."/>
            <person name="Mathew T.M."/>
            <person name="Mercado C.M."/>
            <person name="Mercado I.M."/>
            <person name="Morales K.M."/>
            <person name="Morgan M.M."/>
            <person name="Munidasa M.M."/>
            <person name="Ngo D.N."/>
            <person name="Nguyen L.N."/>
            <person name="Nguyen T.N."/>
            <person name="Nguyen N.N."/>
            <person name="Obregon M.O."/>
            <person name="Okwuonu G.O."/>
            <person name="Ongeri F.O."/>
            <person name="Onwere C.O."/>
            <person name="Osifeso I.O."/>
            <person name="Parra A.P."/>
            <person name="Patil S.P."/>
            <person name="Perez A.P."/>
            <person name="Perez Y.P."/>
            <person name="Pham C.P."/>
            <person name="Pu L.-L.P."/>
            <person name="Puazo M.P."/>
            <person name="Quiroz J.Q."/>
            <person name="Rouhana J.R."/>
            <person name="Ruiz M.R."/>
            <person name="Ruiz S.-J.R."/>
            <person name="Saada N.S."/>
            <person name="Santibanez J.S."/>
            <person name="Scheel M.S."/>
            <person name="Schneider B.S."/>
            <person name="Simmons D.S."/>
            <person name="Sisson I.S."/>
            <person name="Tang L.-Y.T."/>
            <person name="Thornton R.T."/>
            <person name="Tisius J.T."/>
            <person name="Toledanes G.T."/>
            <person name="Trejos Z.T."/>
            <person name="Usmani K.U."/>
            <person name="Varghese R.V."/>
            <person name="Vattathil S.V."/>
            <person name="Vee V.V."/>
            <person name="Walker D.W."/>
            <person name="Weissenberger G.W."/>
            <person name="White C.W."/>
            <person name="Williams A.W."/>
            <person name="Woodworth J.W."/>
            <person name="Wright R.W."/>
            <person name="Zhu Y.Z."/>
            <person name="Han Y.H."/>
            <person name="Newsham I.N."/>
            <person name="Nazareth L.N."/>
            <person name="Worley K.W."/>
            <person name="Muzny D.M."/>
            <person name="Rogers J.R."/>
            <person name="Gibbs R.G."/>
        </authorList>
    </citation>
    <scope>NUCLEOTIDE SEQUENCE [LARGE SCALE GENOMIC DNA]</scope>
</reference>
<keyword evidence="3" id="KW-1185">Reference proteome</keyword>
<evidence type="ECO:0000313" key="3">
    <source>
        <dbReference type="Proteomes" id="UP000028761"/>
    </source>
</evidence>
<feature type="transmembrane region" description="Helical" evidence="1">
    <location>
        <begin position="37"/>
        <end position="59"/>
    </location>
</feature>